<dbReference type="Proteomes" id="UP000616769">
    <property type="component" value="Unassembled WGS sequence"/>
</dbReference>
<dbReference type="VEuPathDB" id="VectorBase:SSCA005156"/>
<reference evidence="2 3" key="1">
    <citation type="journal article" date="2015" name="Parasit. Vectors">
        <title>Draft genome of the scabies mite.</title>
        <authorList>
            <person name="Rider S.D.Jr."/>
            <person name="Morgan M.S."/>
            <person name="Arlian L.G."/>
        </authorList>
    </citation>
    <scope>NUCLEOTIDE SEQUENCE [LARGE SCALE GENOMIC DNA]</scope>
    <source>
        <strain evidence="2">Arlian Lab</strain>
    </source>
</reference>
<feature type="compositionally biased region" description="Low complexity" evidence="1">
    <location>
        <begin position="120"/>
        <end position="131"/>
    </location>
</feature>
<accession>A0A132AGK4</accession>
<dbReference type="AlphaFoldDB" id="A0A132AGK4"/>
<evidence type="ECO:0000313" key="3">
    <source>
        <dbReference type="Proteomes" id="UP000616769"/>
    </source>
</evidence>
<protein>
    <submittedName>
        <fullName evidence="2">Uncharacterized protein</fullName>
    </submittedName>
</protein>
<dbReference type="EMBL" id="JXLN01013929">
    <property type="protein sequence ID" value="KPM09695.1"/>
    <property type="molecule type" value="Genomic_DNA"/>
</dbReference>
<proteinExistence type="predicted"/>
<comment type="caution">
    <text evidence="2">The sequence shown here is derived from an EMBL/GenBank/DDBJ whole genome shotgun (WGS) entry which is preliminary data.</text>
</comment>
<organism evidence="2 3">
    <name type="scientific">Sarcoptes scabiei</name>
    <name type="common">Itch mite</name>
    <name type="synonym">Acarus scabiei</name>
    <dbReference type="NCBI Taxonomy" id="52283"/>
    <lineage>
        <taxon>Eukaryota</taxon>
        <taxon>Metazoa</taxon>
        <taxon>Ecdysozoa</taxon>
        <taxon>Arthropoda</taxon>
        <taxon>Chelicerata</taxon>
        <taxon>Arachnida</taxon>
        <taxon>Acari</taxon>
        <taxon>Acariformes</taxon>
        <taxon>Sarcoptiformes</taxon>
        <taxon>Astigmata</taxon>
        <taxon>Psoroptidia</taxon>
        <taxon>Sarcoptoidea</taxon>
        <taxon>Sarcoptidae</taxon>
        <taxon>Sarcoptinae</taxon>
        <taxon>Sarcoptes</taxon>
    </lineage>
</organism>
<feature type="region of interest" description="Disordered" evidence="1">
    <location>
        <begin position="166"/>
        <end position="188"/>
    </location>
</feature>
<evidence type="ECO:0000313" key="2">
    <source>
        <dbReference type="EMBL" id="KPM09695.1"/>
    </source>
</evidence>
<feature type="region of interest" description="Disordered" evidence="1">
    <location>
        <begin position="113"/>
        <end position="150"/>
    </location>
</feature>
<evidence type="ECO:0000256" key="1">
    <source>
        <dbReference type="SAM" id="MobiDB-lite"/>
    </source>
</evidence>
<sequence>MPYTIFEQIDCTKKLDDGDKLRFHFEQEIETSVANVNRIGIEEKSSENIGNLTNINRSSMNINDPASVHVMIDHQSQPQQQQPQYHHIDTNNLVHNEVVNYLLASQKSLNQSSTIDSIGNSDNNNNSNRNHNNQEDNRNNSESSNNFDTSNIQFLLNPNQFSISTANSSSSITPLDGSNNNSNKNNTVVSLSSHSANINANSANNHQINNNNDHLHQQQQLHHQKIQIPIVASVGLDGGASVLEQTSRINSIQINQLTNSSPSISSVIASQSSSITPVSFSSSSSSSPSSSSSATLLTNVNLVNNVRL</sequence>
<name>A0A132AGK4_SARSC</name>
<gene>
    <name evidence="2" type="ORF">QR98_0082390</name>
</gene>